<protein>
    <recommendedName>
        <fullName evidence="5">OmpA-like domain-containing protein</fullName>
    </recommendedName>
</protein>
<evidence type="ECO:0000256" key="2">
    <source>
        <dbReference type="SAM" id="MobiDB-lite"/>
    </source>
</evidence>
<dbReference type="InterPro" id="IPR036737">
    <property type="entry name" value="OmpA-like_sf"/>
</dbReference>
<feature type="region of interest" description="Disordered" evidence="2">
    <location>
        <begin position="241"/>
        <end position="266"/>
    </location>
</feature>
<feature type="region of interest" description="Disordered" evidence="2">
    <location>
        <begin position="398"/>
        <end position="424"/>
    </location>
</feature>
<dbReference type="SUPFAM" id="SSF103088">
    <property type="entry name" value="OmpA-like"/>
    <property type="match status" value="1"/>
</dbReference>
<reference evidence="3" key="1">
    <citation type="submission" date="2021-02" db="EMBL/GenBank/DDBJ databases">
        <authorList>
            <person name="Dougan E. K."/>
            <person name="Rhodes N."/>
            <person name="Thang M."/>
            <person name="Chan C."/>
        </authorList>
    </citation>
    <scope>NUCLEOTIDE SEQUENCE</scope>
</reference>
<dbReference type="OrthoDB" id="423364at2759"/>
<evidence type="ECO:0000313" key="4">
    <source>
        <dbReference type="Proteomes" id="UP000601435"/>
    </source>
</evidence>
<feature type="non-terminal residue" evidence="3">
    <location>
        <position position="517"/>
    </location>
</feature>
<comment type="caution">
    <text evidence="3">The sequence shown here is derived from an EMBL/GenBank/DDBJ whole genome shotgun (WGS) entry which is preliminary data.</text>
</comment>
<dbReference type="AlphaFoldDB" id="A0A812MZL0"/>
<name>A0A812MZL0_9DINO</name>
<evidence type="ECO:0008006" key="5">
    <source>
        <dbReference type="Google" id="ProtNLM"/>
    </source>
</evidence>
<dbReference type="EMBL" id="CAJNJA010011779">
    <property type="protein sequence ID" value="CAE7279749.1"/>
    <property type="molecule type" value="Genomic_DNA"/>
</dbReference>
<accession>A0A812MZL0</accession>
<keyword evidence="1" id="KW-0175">Coiled coil</keyword>
<evidence type="ECO:0000256" key="1">
    <source>
        <dbReference type="SAM" id="Coils"/>
    </source>
</evidence>
<dbReference type="Gene3D" id="3.30.1330.60">
    <property type="entry name" value="OmpA-like domain"/>
    <property type="match status" value="1"/>
</dbReference>
<evidence type="ECO:0000313" key="3">
    <source>
        <dbReference type="EMBL" id="CAE7279749.1"/>
    </source>
</evidence>
<gene>
    <name evidence="3" type="ORF">SNEC2469_LOCUS6811</name>
</gene>
<organism evidence="3 4">
    <name type="scientific">Symbiodinium necroappetens</name>
    <dbReference type="NCBI Taxonomy" id="1628268"/>
    <lineage>
        <taxon>Eukaryota</taxon>
        <taxon>Sar</taxon>
        <taxon>Alveolata</taxon>
        <taxon>Dinophyceae</taxon>
        <taxon>Suessiales</taxon>
        <taxon>Symbiodiniaceae</taxon>
        <taxon>Symbiodinium</taxon>
    </lineage>
</organism>
<feature type="compositionally biased region" description="Polar residues" evidence="2">
    <location>
        <begin position="403"/>
        <end position="413"/>
    </location>
</feature>
<sequence length="517" mass="57097">AEPAHIAHLRSLLLDAEAELRKRRQYRLELESSKFPSGERSAHVANVQLPCDPPEDLAMKAMAAHHEPPPAVLHRLAVAVMLLLEAPLLVDLGEHPLPWRVPWRNLQLLLRKPCEATGAGTSTATAAHAPMASIVAALRRQPFGERLAKHVQRILVGDTPVTREEIVETDRLCGCLYDWVQNLITPLLTRSESQGMKADASVQEEAVSQDHRDRIVAAVSDQEKEVARLRRKLREAERSEQAAAQFVSENEPAAANLKDSKNATTQSELEENLEVTGHKSLQYRLEEVNVPAMQEAVLHSLVKTLLEPRAGQRRRLEIIGHAEDREVAETAKERAEAAEAWLLSCGVPAERLSVHWEAGGSAICRRTDLRVLEPAGAESAMRLKAAELMKRIFAARPEADDLGSSQQTQQLENTPIEEPTESHESMVQPSVTLEETMDPVAQRRQLRLVFQKDTLTPTDAVLEIGSGTVRLGSASGAWKDLEVALPFDVISPDQSAAKFSRRAGIAEPRICSLVMHV</sequence>
<feature type="coiled-coil region" evidence="1">
    <location>
        <begin position="212"/>
        <end position="239"/>
    </location>
</feature>
<proteinExistence type="predicted"/>
<dbReference type="Proteomes" id="UP000601435">
    <property type="component" value="Unassembled WGS sequence"/>
</dbReference>
<keyword evidence="4" id="KW-1185">Reference proteome</keyword>